<protein>
    <recommendedName>
        <fullName evidence="4">Glutaminyl-tRNA synthetase</fullName>
    </recommendedName>
</protein>
<dbReference type="EMBL" id="VOOS01000001">
    <property type="protein sequence ID" value="TXB66877.1"/>
    <property type="molecule type" value="Genomic_DNA"/>
</dbReference>
<dbReference type="Pfam" id="PF19897">
    <property type="entry name" value="DUF6370"/>
    <property type="match status" value="1"/>
</dbReference>
<dbReference type="InterPro" id="IPR045950">
    <property type="entry name" value="DUF6370"/>
</dbReference>
<evidence type="ECO:0000256" key="1">
    <source>
        <dbReference type="SAM" id="SignalP"/>
    </source>
</evidence>
<keyword evidence="1" id="KW-0732">Signal</keyword>
<evidence type="ECO:0000313" key="2">
    <source>
        <dbReference type="EMBL" id="TXB66877.1"/>
    </source>
</evidence>
<dbReference type="RefSeq" id="WP_147097904.1">
    <property type="nucleotide sequence ID" value="NZ_VOOS01000001.1"/>
</dbReference>
<feature type="signal peptide" evidence="1">
    <location>
        <begin position="1"/>
        <end position="21"/>
    </location>
</feature>
<keyword evidence="3" id="KW-1185">Reference proteome</keyword>
<accession>A0A5C6RXU9</accession>
<comment type="caution">
    <text evidence="2">The sequence shown here is derived from an EMBL/GenBank/DDBJ whole genome shotgun (WGS) entry which is preliminary data.</text>
</comment>
<sequence length="107" mass="11699">MKNIVLLISVVLLSLTTQAQKKENTYKVIAACGTCNFNMSSPTGCALAIQVAGKYYWVDGSTLQDHGNEHNANGMCKVTRKAEVQGTFKGNRFNAKSFALLPDKKKK</sequence>
<dbReference type="Proteomes" id="UP000321721">
    <property type="component" value="Unassembled WGS sequence"/>
</dbReference>
<name>A0A5C6RXU9_9FLAO</name>
<organism evidence="2 3">
    <name type="scientific">Vicingus serpentipes</name>
    <dbReference type="NCBI Taxonomy" id="1926625"/>
    <lineage>
        <taxon>Bacteria</taxon>
        <taxon>Pseudomonadati</taxon>
        <taxon>Bacteroidota</taxon>
        <taxon>Flavobacteriia</taxon>
        <taxon>Flavobacteriales</taxon>
        <taxon>Vicingaceae</taxon>
        <taxon>Vicingus</taxon>
    </lineage>
</organism>
<reference evidence="2 3" key="1">
    <citation type="submission" date="2019-08" db="EMBL/GenBank/DDBJ databases">
        <title>Genome of Vicingus serpentipes NCIMB 15042.</title>
        <authorList>
            <person name="Bowman J.P."/>
        </authorList>
    </citation>
    <scope>NUCLEOTIDE SEQUENCE [LARGE SCALE GENOMIC DNA]</scope>
    <source>
        <strain evidence="2 3">NCIMB 15042</strain>
    </source>
</reference>
<proteinExistence type="predicted"/>
<feature type="chain" id="PRO_5022819084" description="Glutaminyl-tRNA synthetase" evidence="1">
    <location>
        <begin position="22"/>
        <end position="107"/>
    </location>
</feature>
<gene>
    <name evidence="2" type="ORF">FRY74_01465</name>
</gene>
<dbReference type="OrthoDB" id="676338at2"/>
<evidence type="ECO:0000313" key="3">
    <source>
        <dbReference type="Proteomes" id="UP000321721"/>
    </source>
</evidence>
<dbReference type="AlphaFoldDB" id="A0A5C6RXU9"/>
<evidence type="ECO:0008006" key="4">
    <source>
        <dbReference type="Google" id="ProtNLM"/>
    </source>
</evidence>